<keyword evidence="1" id="KW-0472">Membrane</keyword>
<evidence type="ECO:0000313" key="2">
    <source>
        <dbReference type="EMBL" id="QNO46721.1"/>
    </source>
</evidence>
<proteinExistence type="predicted"/>
<name>A0A7G9YFD7_9EURY</name>
<keyword evidence="1" id="KW-0812">Transmembrane</keyword>
<dbReference type="EMBL" id="MT631216">
    <property type="protein sequence ID" value="QNO46721.1"/>
    <property type="molecule type" value="Genomic_DNA"/>
</dbReference>
<accession>A0A7G9YFD7</accession>
<sequence length="92" mass="10398">MHNAHPIVELCVSMIIGFVTFTPSVTFVLWILFEIRARYNTFEMGGANCADASAPESFDSMICRHPGAFKNRGQSYSMRYSSYLIDNTYQGD</sequence>
<keyword evidence="1" id="KW-1133">Transmembrane helix</keyword>
<protein>
    <submittedName>
        <fullName evidence="2">Uncharacterized protein</fullName>
    </submittedName>
</protein>
<organism evidence="2">
    <name type="scientific">Candidatus Methanogaster sp. ANME-2c ERB4</name>
    <dbReference type="NCBI Taxonomy" id="2759911"/>
    <lineage>
        <taxon>Archaea</taxon>
        <taxon>Methanobacteriati</taxon>
        <taxon>Methanobacteriota</taxon>
        <taxon>Stenosarchaea group</taxon>
        <taxon>Methanomicrobia</taxon>
        <taxon>Methanosarcinales</taxon>
        <taxon>ANME-2 cluster</taxon>
        <taxon>Candidatus Methanogasteraceae</taxon>
        <taxon>Candidatus Methanogaster</taxon>
    </lineage>
</organism>
<evidence type="ECO:0000256" key="1">
    <source>
        <dbReference type="SAM" id="Phobius"/>
    </source>
</evidence>
<feature type="transmembrane region" description="Helical" evidence="1">
    <location>
        <begin position="12"/>
        <end position="33"/>
    </location>
</feature>
<dbReference type="AlphaFoldDB" id="A0A7G9YFD7"/>
<reference evidence="2" key="1">
    <citation type="submission" date="2020-06" db="EMBL/GenBank/DDBJ databases">
        <title>Unique genomic features of the anaerobic methanotrophic archaea.</title>
        <authorList>
            <person name="Chadwick G.L."/>
            <person name="Skennerton C.T."/>
            <person name="Laso-Perez R."/>
            <person name="Leu A.O."/>
            <person name="Speth D.R."/>
            <person name="Yu H."/>
            <person name="Morgan-Lang C."/>
            <person name="Hatzenpichler R."/>
            <person name="Goudeau D."/>
            <person name="Malmstrom R."/>
            <person name="Brazelton W.J."/>
            <person name="Woyke T."/>
            <person name="Hallam S.J."/>
            <person name="Tyson G.W."/>
            <person name="Wegener G."/>
            <person name="Boetius A."/>
            <person name="Orphan V."/>
        </authorList>
    </citation>
    <scope>NUCLEOTIDE SEQUENCE</scope>
</reference>
<gene>
    <name evidence="2" type="ORF">EIOBDEGA_00009</name>
</gene>